<dbReference type="GO" id="GO:0008171">
    <property type="term" value="F:O-methyltransferase activity"/>
    <property type="evidence" value="ECO:0007669"/>
    <property type="project" value="InterPro"/>
</dbReference>
<dbReference type="SUPFAM" id="SSF53335">
    <property type="entry name" value="S-adenosyl-L-methionine-dependent methyltransferases"/>
    <property type="match status" value="1"/>
</dbReference>
<evidence type="ECO:0000256" key="3">
    <source>
        <dbReference type="ARBA" id="ARBA00022691"/>
    </source>
</evidence>
<keyword evidence="2" id="KW-0808">Transferase</keyword>
<dbReference type="InterPro" id="IPR036388">
    <property type="entry name" value="WH-like_DNA-bd_sf"/>
</dbReference>
<dbReference type="Gene3D" id="3.40.50.150">
    <property type="entry name" value="Vaccinia Virus protein VP39"/>
    <property type="match status" value="1"/>
</dbReference>
<dbReference type="Gene3D" id="1.10.10.10">
    <property type="entry name" value="Winged helix-like DNA-binding domain superfamily/Winged helix DNA-binding domain"/>
    <property type="match status" value="1"/>
</dbReference>
<dbReference type="InterPro" id="IPR029063">
    <property type="entry name" value="SAM-dependent_MTases_sf"/>
</dbReference>
<keyword evidence="3" id="KW-0949">S-adenosyl-L-methionine</keyword>
<dbReference type="GO" id="GO:0032259">
    <property type="term" value="P:methylation"/>
    <property type="evidence" value="ECO:0007669"/>
    <property type="project" value="UniProtKB-KW"/>
</dbReference>
<evidence type="ECO:0000256" key="2">
    <source>
        <dbReference type="ARBA" id="ARBA00022679"/>
    </source>
</evidence>
<dbReference type="InterPro" id="IPR001077">
    <property type="entry name" value="COMT_C"/>
</dbReference>
<keyword evidence="1" id="KW-0489">Methyltransferase</keyword>
<dbReference type="PANTHER" id="PTHR43712">
    <property type="entry name" value="PUTATIVE (AFU_ORTHOLOGUE AFUA_4G14580)-RELATED"/>
    <property type="match status" value="1"/>
</dbReference>
<keyword evidence="6" id="KW-1185">Reference proteome</keyword>
<gene>
    <name evidence="5" type="ORF">CVIRNUC_002560</name>
</gene>
<evidence type="ECO:0000313" key="5">
    <source>
        <dbReference type="EMBL" id="CAK0757676.1"/>
    </source>
</evidence>
<dbReference type="PANTHER" id="PTHR43712:SF2">
    <property type="entry name" value="O-METHYLTRANSFERASE CICE"/>
    <property type="match status" value="1"/>
</dbReference>
<dbReference type="SUPFAM" id="SSF46785">
    <property type="entry name" value="Winged helix' DNA-binding domain"/>
    <property type="match status" value="1"/>
</dbReference>
<dbReference type="InterPro" id="IPR036390">
    <property type="entry name" value="WH_DNA-bd_sf"/>
</dbReference>
<feature type="domain" description="O-methyltransferase C-terminal" evidence="4">
    <location>
        <begin position="127"/>
        <end position="360"/>
    </location>
</feature>
<comment type="caution">
    <text evidence="5">The sequence shown here is derived from an EMBL/GenBank/DDBJ whole genome shotgun (WGS) entry which is preliminary data.</text>
</comment>
<dbReference type="EMBL" id="CAUYUE010000003">
    <property type="protein sequence ID" value="CAK0757676.1"/>
    <property type="molecule type" value="Genomic_DNA"/>
</dbReference>
<proteinExistence type="predicted"/>
<organism evidence="5 6">
    <name type="scientific">Coccomyxa viridis</name>
    <dbReference type="NCBI Taxonomy" id="1274662"/>
    <lineage>
        <taxon>Eukaryota</taxon>
        <taxon>Viridiplantae</taxon>
        <taxon>Chlorophyta</taxon>
        <taxon>core chlorophytes</taxon>
        <taxon>Trebouxiophyceae</taxon>
        <taxon>Trebouxiophyceae incertae sedis</taxon>
        <taxon>Coccomyxaceae</taxon>
        <taxon>Coccomyxa</taxon>
    </lineage>
</organism>
<protein>
    <recommendedName>
        <fullName evidence="4">O-methyltransferase C-terminal domain-containing protein</fullName>
    </recommendedName>
</protein>
<sequence>MVAAGVNGTSRAEDLSPVAKVFQAIQGHWLTACLGVLMDLKIPEILSSQQQPVEFKQLSKLAGVSEAGLDHFYKVLRVTAQWELIDESPEGKMFSPNASTRELVRGKEASLGHFVDHQINKPKWDAWKMLPEAVKSGAVPFALAHGGLDMHQYDEEKGNEAFADDFQQAMTYFTKLSLRGGEVSLKDAFDWSQSRCVMDVGGGRGECLSHCMLHAGPQCRGVLMDRPWVLDSVDIKGTFEAKGVHNAAERLKFVAAEVREPFPASISEAGVDTLVMKHFLSGFSDADADLILKHCKQVLPAQGKILLLQTLVPEAGDRQHNVCRDGVAPGLFSIEILAMCPGGGWRTLSEWKAMFAKHSYQLEDTKLVGANMSLMVWGLSH</sequence>
<evidence type="ECO:0000313" key="6">
    <source>
        <dbReference type="Proteomes" id="UP001314263"/>
    </source>
</evidence>
<accession>A0AAV1HWJ3</accession>
<dbReference type="PIRSF" id="PIRSF005739">
    <property type="entry name" value="O-mtase"/>
    <property type="match status" value="1"/>
</dbReference>
<dbReference type="AlphaFoldDB" id="A0AAV1HWJ3"/>
<evidence type="ECO:0000256" key="1">
    <source>
        <dbReference type="ARBA" id="ARBA00022603"/>
    </source>
</evidence>
<dbReference type="PROSITE" id="PS51683">
    <property type="entry name" value="SAM_OMT_II"/>
    <property type="match status" value="1"/>
</dbReference>
<dbReference type="Proteomes" id="UP001314263">
    <property type="component" value="Unassembled WGS sequence"/>
</dbReference>
<dbReference type="Pfam" id="PF00891">
    <property type="entry name" value="Methyltransf_2"/>
    <property type="match status" value="1"/>
</dbReference>
<evidence type="ECO:0000259" key="4">
    <source>
        <dbReference type="Pfam" id="PF00891"/>
    </source>
</evidence>
<reference evidence="5 6" key="1">
    <citation type="submission" date="2023-10" db="EMBL/GenBank/DDBJ databases">
        <authorList>
            <person name="Maclean D."/>
            <person name="Macfadyen A."/>
        </authorList>
    </citation>
    <scope>NUCLEOTIDE SEQUENCE [LARGE SCALE GENOMIC DNA]</scope>
</reference>
<name>A0AAV1HWJ3_9CHLO</name>
<dbReference type="InterPro" id="IPR016461">
    <property type="entry name" value="COMT-like"/>
</dbReference>